<feature type="region of interest" description="Disordered" evidence="1">
    <location>
        <begin position="1"/>
        <end position="72"/>
    </location>
</feature>
<proteinExistence type="predicted"/>
<feature type="compositionally biased region" description="Low complexity" evidence="1">
    <location>
        <begin position="42"/>
        <end position="58"/>
    </location>
</feature>
<accession>A0A9X0D5J3</accession>
<evidence type="ECO:0000313" key="3">
    <source>
        <dbReference type="Proteomes" id="UP001163046"/>
    </source>
</evidence>
<reference evidence="2" key="1">
    <citation type="submission" date="2023-01" db="EMBL/GenBank/DDBJ databases">
        <title>Genome assembly of the deep-sea coral Lophelia pertusa.</title>
        <authorList>
            <person name="Herrera S."/>
            <person name="Cordes E."/>
        </authorList>
    </citation>
    <scope>NUCLEOTIDE SEQUENCE</scope>
    <source>
        <strain evidence="2">USNM1676648</strain>
        <tissue evidence="2">Polyp</tissue>
    </source>
</reference>
<name>A0A9X0D5J3_9CNID</name>
<organism evidence="2 3">
    <name type="scientific">Desmophyllum pertusum</name>
    <dbReference type="NCBI Taxonomy" id="174260"/>
    <lineage>
        <taxon>Eukaryota</taxon>
        <taxon>Metazoa</taxon>
        <taxon>Cnidaria</taxon>
        <taxon>Anthozoa</taxon>
        <taxon>Hexacorallia</taxon>
        <taxon>Scleractinia</taxon>
        <taxon>Caryophylliina</taxon>
        <taxon>Caryophylliidae</taxon>
        <taxon>Desmophyllum</taxon>
    </lineage>
</organism>
<keyword evidence="3" id="KW-1185">Reference proteome</keyword>
<evidence type="ECO:0000256" key="1">
    <source>
        <dbReference type="SAM" id="MobiDB-lite"/>
    </source>
</evidence>
<dbReference type="EMBL" id="MU825874">
    <property type="protein sequence ID" value="KAJ7387296.1"/>
    <property type="molecule type" value="Genomic_DNA"/>
</dbReference>
<feature type="region of interest" description="Disordered" evidence="1">
    <location>
        <begin position="110"/>
        <end position="138"/>
    </location>
</feature>
<sequence length="138" mass="15207">METSFTGIGINTEGVFPNQNHGHSFSKLPRFPRGKQLDSDAESFASVDDSSSDFLVSEGDGSGSEMDIAEDYPSETRAITRKDSARFCVPLIRVEDWSFSESDMEDDYDEALPPFSFVGTREKSATESGKSRNRSSSI</sequence>
<dbReference type="AlphaFoldDB" id="A0A9X0D5J3"/>
<evidence type="ECO:0000313" key="2">
    <source>
        <dbReference type="EMBL" id="KAJ7387296.1"/>
    </source>
</evidence>
<dbReference type="OrthoDB" id="5975105at2759"/>
<comment type="caution">
    <text evidence="2">The sequence shown here is derived from an EMBL/GenBank/DDBJ whole genome shotgun (WGS) entry which is preliminary data.</text>
</comment>
<protein>
    <submittedName>
        <fullName evidence="2">Uncharacterized protein</fullName>
    </submittedName>
</protein>
<dbReference type="Proteomes" id="UP001163046">
    <property type="component" value="Unassembled WGS sequence"/>
</dbReference>
<gene>
    <name evidence="2" type="ORF">OS493_004276</name>
</gene>